<organism evidence="2 3">
    <name type="scientific">Nonomuraea mangrovi</name>
    <dbReference type="NCBI Taxonomy" id="2316207"/>
    <lineage>
        <taxon>Bacteria</taxon>
        <taxon>Bacillati</taxon>
        <taxon>Actinomycetota</taxon>
        <taxon>Actinomycetes</taxon>
        <taxon>Streptosporangiales</taxon>
        <taxon>Streptosporangiaceae</taxon>
        <taxon>Nonomuraea</taxon>
    </lineage>
</organism>
<keyword evidence="3" id="KW-1185">Reference proteome</keyword>
<reference evidence="3" key="1">
    <citation type="journal article" date="2019" name="Int. J. Syst. Evol. Microbiol.">
        <title>The Global Catalogue of Microorganisms (GCM) 10K type strain sequencing project: providing services to taxonomists for standard genome sequencing and annotation.</title>
        <authorList>
            <consortium name="The Broad Institute Genomics Platform"/>
            <consortium name="The Broad Institute Genome Sequencing Center for Infectious Disease"/>
            <person name="Wu L."/>
            <person name="Ma J."/>
        </authorList>
    </citation>
    <scope>NUCLEOTIDE SEQUENCE [LARGE SCALE GENOMIC DNA]</scope>
    <source>
        <strain evidence="3">ICMP 6774ER</strain>
    </source>
</reference>
<dbReference type="Proteomes" id="UP001597368">
    <property type="component" value="Unassembled WGS sequence"/>
</dbReference>
<name>A0ABW4TDI8_9ACTN</name>
<evidence type="ECO:0000313" key="3">
    <source>
        <dbReference type="Proteomes" id="UP001597368"/>
    </source>
</evidence>
<keyword evidence="1" id="KW-1133">Transmembrane helix</keyword>
<evidence type="ECO:0008006" key="4">
    <source>
        <dbReference type="Google" id="ProtNLM"/>
    </source>
</evidence>
<sequence>MNEELARLLPPPAERDLPEGRHRQLKEFVMTEIQPRHRRLLPRPAVLLPALGLAVAMAVGAPLVFGGGAPAYAIAKNPDGTIHITINEARNPDALQADLRAMGLNAVVDYVPEGQRCDPQPRSESWVPNGTAISKTFAHPGMSVSPESESRFGFTVDPSWVKEGQTAVLELRVRDDSDITVARLWTRVSNGPVAECTLVDDPNGSVGGIEGPDYVLLEGKD</sequence>
<evidence type="ECO:0000313" key="2">
    <source>
        <dbReference type="EMBL" id="MFD1939210.1"/>
    </source>
</evidence>
<keyword evidence="1" id="KW-0812">Transmembrane</keyword>
<dbReference type="RefSeq" id="WP_379581291.1">
    <property type="nucleotide sequence ID" value="NZ_JBHUFV010000080.1"/>
</dbReference>
<accession>A0ABW4TDI8</accession>
<dbReference type="EMBL" id="JBHUFV010000080">
    <property type="protein sequence ID" value="MFD1939210.1"/>
    <property type="molecule type" value="Genomic_DNA"/>
</dbReference>
<proteinExistence type="predicted"/>
<keyword evidence="1" id="KW-0472">Membrane</keyword>
<protein>
    <recommendedName>
        <fullName evidence="4">DUF5666 domain-containing protein</fullName>
    </recommendedName>
</protein>
<evidence type="ECO:0000256" key="1">
    <source>
        <dbReference type="SAM" id="Phobius"/>
    </source>
</evidence>
<comment type="caution">
    <text evidence="2">The sequence shown here is derived from an EMBL/GenBank/DDBJ whole genome shotgun (WGS) entry which is preliminary data.</text>
</comment>
<gene>
    <name evidence="2" type="ORF">ACFSKW_47890</name>
</gene>
<feature type="transmembrane region" description="Helical" evidence="1">
    <location>
        <begin position="45"/>
        <end position="65"/>
    </location>
</feature>